<sequence>MNKTILITGANAGIGKETARQLALIKDTEIIYLACRNLQKAEVAKRELIEATGRDIFKIIILDVSKPETVEKAVSQLSNSIDALIMNAGGTGGKTPEKLTKEGVTELTASNLLGHVVLVNELIKHNKLNNVALFASSEAARGIQKMGMNRPDLKENSVEEFISIFDGTKFKGNFDPFQVYGWIKYGGTLCMSSMARKYPKIKFISMSPGGTRGTNGMDDLPFIKRLFLKHIGMKLIMPLMKMSHSVEKGAKRFVEGINNPKFKSGVFYASKENILTGPVIDQSSIWKDLDNHTFQDNAALAIQKFI</sequence>
<comment type="similarity">
    <text evidence="1">Belongs to the short-chain dehydrogenases/reductases (SDR) family.</text>
</comment>
<dbReference type="PRINTS" id="PR00081">
    <property type="entry name" value="GDHRDH"/>
</dbReference>
<dbReference type="InParanoid" id="A0A1Y2PER1"/>
<dbReference type="InterPro" id="IPR002347">
    <property type="entry name" value="SDR_fam"/>
</dbReference>
<protein>
    <submittedName>
        <fullName evidence="3">Short-chain dehydrogenase</fullName>
    </submittedName>
</protein>
<dbReference type="Proteomes" id="UP000194221">
    <property type="component" value="Unassembled WGS sequence"/>
</dbReference>
<accession>A0A1Y2PER1</accession>
<dbReference type="PANTHER" id="PTHR24320:SF152">
    <property type="entry name" value="SHORT-CHAIN DEHYDROGENASE_REDUCTASE FAMILY PROTEIN"/>
    <property type="match status" value="1"/>
</dbReference>
<evidence type="ECO:0000313" key="4">
    <source>
        <dbReference type="Proteomes" id="UP000194221"/>
    </source>
</evidence>
<dbReference type="SUPFAM" id="SSF51735">
    <property type="entry name" value="NAD(P)-binding Rossmann-fold domains"/>
    <property type="match status" value="1"/>
</dbReference>
<proteinExistence type="inferred from homology"/>
<evidence type="ECO:0000256" key="2">
    <source>
        <dbReference type="ARBA" id="ARBA00023002"/>
    </source>
</evidence>
<dbReference type="Pfam" id="PF00106">
    <property type="entry name" value="adh_short"/>
    <property type="match status" value="1"/>
</dbReference>
<keyword evidence="4" id="KW-1185">Reference proteome</keyword>
<comment type="caution">
    <text evidence="3">The sequence shown here is derived from an EMBL/GenBank/DDBJ whole genome shotgun (WGS) entry which is preliminary data.</text>
</comment>
<dbReference type="EMBL" id="LAPZ01000005">
    <property type="protein sequence ID" value="OSY88158.1"/>
    <property type="molecule type" value="Genomic_DNA"/>
</dbReference>
<dbReference type="STRING" id="1635173.WH52_07905"/>
<dbReference type="Gene3D" id="3.40.50.720">
    <property type="entry name" value="NAD(P)-binding Rossmann-like Domain"/>
    <property type="match status" value="1"/>
</dbReference>
<evidence type="ECO:0000256" key="1">
    <source>
        <dbReference type="ARBA" id="ARBA00006484"/>
    </source>
</evidence>
<dbReference type="AlphaFoldDB" id="A0A1Y2PER1"/>
<dbReference type="InterPro" id="IPR036291">
    <property type="entry name" value="NAD(P)-bd_dom_sf"/>
</dbReference>
<organism evidence="3 4">
    <name type="scientific">Tenacibaculum holothuriorum</name>
    <dbReference type="NCBI Taxonomy" id="1635173"/>
    <lineage>
        <taxon>Bacteria</taxon>
        <taxon>Pseudomonadati</taxon>
        <taxon>Bacteroidota</taxon>
        <taxon>Flavobacteriia</taxon>
        <taxon>Flavobacteriales</taxon>
        <taxon>Flavobacteriaceae</taxon>
        <taxon>Tenacibaculum</taxon>
    </lineage>
</organism>
<dbReference type="RefSeq" id="WP_198938412.1">
    <property type="nucleotide sequence ID" value="NZ_LAPZ01000005.1"/>
</dbReference>
<keyword evidence="2" id="KW-0560">Oxidoreductase</keyword>
<reference evidence="3 4" key="1">
    <citation type="submission" date="2015-03" db="EMBL/GenBank/DDBJ databases">
        <title>Genome sequence of Tenacibaculum sp. S2-2, isolated from intestinal microbiota of sea cucumber, Apostichopus japonicas.</title>
        <authorList>
            <person name="Shao Z."/>
            <person name="Wang L."/>
            <person name="Li X."/>
        </authorList>
    </citation>
    <scope>NUCLEOTIDE SEQUENCE [LARGE SCALE GENOMIC DNA]</scope>
    <source>
        <strain evidence="3 4">S2-2</strain>
    </source>
</reference>
<gene>
    <name evidence="3" type="ORF">WH52_07905</name>
</gene>
<name>A0A1Y2PER1_9FLAO</name>
<dbReference type="GO" id="GO:0016491">
    <property type="term" value="F:oxidoreductase activity"/>
    <property type="evidence" value="ECO:0007669"/>
    <property type="project" value="UniProtKB-KW"/>
</dbReference>
<dbReference type="PANTHER" id="PTHR24320">
    <property type="entry name" value="RETINOL DEHYDROGENASE"/>
    <property type="match status" value="1"/>
</dbReference>
<evidence type="ECO:0000313" key="3">
    <source>
        <dbReference type="EMBL" id="OSY88158.1"/>
    </source>
</evidence>